<keyword evidence="4" id="KW-1185">Reference proteome</keyword>
<feature type="compositionally biased region" description="Basic residues" evidence="2">
    <location>
        <begin position="1"/>
        <end position="10"/>
    </location>
</feature>
<protein>
    <submittedName>
        <fullName evidence="3">Uncharacterized protein</fullName>
    </submittedName>
</protein>
<dbReference type="OrthoDB" id="325741at2759"/>
<gene>
    <name evidence="3" type="primary">Contig7956.g401</name>
    <name evidence="3" type="ORF">STYLEM_10577</name>
</gene>
<organism evidence="3 4">
    <name type="scientific">Stylonychia lemnae</name>
    <name type="common">Ciliate</name>
    <dbReference type="NCBI Taxonomy" id="5949"/>
    <lineage>
        <taxon>Eukaryota</taxon>
        <taxon>Sar</taxon>
        <taxon>Alveolata</taxon>
        <taxon>Ciliophora</taxon>
        <taxon>Intramacronucleata</taxon>
        <taxon>Spirotrichea</taxon>
        <taxon>Stichotrichia</taxon>
        <taxon>Sporadotrichida</taxon>
        <taxon>Oxytrichidae</taxon>
        <taxon>Stylonychinae</taxon>
        <taxon>Stylonychia</taxon>
    </lineage>
</organism>
<keyword evidence="1" id="KW-0175">Coiled coil</keyword>
<accession>A0A078AL25</accession>
<reference evidence="3 4" key="1">
    <citation type="submission" date="2014-06" db="EMBL/GenBank/DDBJ databases">
        <authorList>
            <person name="Swart Estienne"/>
        </authorList>
    </citation>
    <scope>NUCLEOTIDE SEQUENCE [LARGE SCALE GENOMIC DNA]</scope>
    <source>
        <strain evidence="3 4">130c</strain>
    </source>
</reference>
<name>A0A078AL25_STYLE</name>
<dbReference type="Proteomes" id="UP000039865">
    <property type="component" value="Unassembled WGS sequence"/>
</dbReference>
<evidence type="ECO:0000256" key="1">
    <source>
        <dbReference type="SAM" id="Coils"/>
    </source>
</evidence>
<dbReference type="AlphaFoldDB" id="A0A078AL25"/>
<feature type="compositionally biased region" description="Polar residues" evidence="2">
    <location>
        <begin position="169"/>
        <end position="195"/>
    </location>
</feature>
<feature type="coiled-coil region" evidence="1">
    <location>
        <begin position="412"/>
        <end position="439"/>
    </location>
</feature>
<feature type="region of interest" description="Disordered" evidence="2">
    <location>
        <begin position="1"/>
        <end position="29"/>
    </location>
</feature>
<evidence type="ECO:0000313" key="3">
    <source>
        <dbReference type="EMBL" id="CDW81558.1"/>
    </source>
</evidence>
<dbReference type="InParanoid" id="A0A078AL25"/>
<evidence type="ECO:0000313" key="4">
    <source>
        <dbReference type="Proteomes" id="UP000039865"/>
    </source>
</evidence>
<dbReference type="EMBL" id="CCKQ01010057">
    <property type="protein sequence ID" value="CDW81558.1"/>
    <property type="molecule type" value="Genomic_DNA"/>
</dbReference>
<feature type="region of interest" description="Disordered" evidence="2">
    <location>
        <begin position="160"/>
        <end position="195"/>
    </location>
</feature>
<proteinExistence type="predicted"/>
<evidence type="ECO:0000256" key="2">
    <source>
        <dbReference type="SAM" id="MobiDB-lite"/>
    </source>
</evidence>
<sequence length="609" mass="71340">MAVTKNKKNAKNQYGNNRQSKKKMEEQLKKDAEESKANSYFSCNCQVCKQQVTKGHRFEIKKLMDMKLLEGKKTMKFSKLIQCMLPPNEKIKGCQVLFPDTVFFGHGKPQFIAKCDKEGCLMVIQQQSKLALQDIRQKFSTIVRERKKETQPIIFQNNNSLTRNDHNQETNQNTVSFKLPQTSPKSKTSMAQNTTIDEENQKLSNDEKSIFYKDTAVFRFIVDEPQNQQKLSTNNFEPLQDEKELNFTMSNANLKEDEEDDQFSMPAVKVVKDTEFINEFRRRANDEFWRTVDCIQTSIKAKTGIGIPIFVNFLAPINEQDPSKEIDYSHFKVMQEDFELLKNEEDEQFCYKQCLKIAYYVSKVYNKEILQMKAEFLKDENGNIWFFYASNIRTRKTSTRALPAYNMKNSASQKANVQKEQLIAEIDQYEQEQNVNQNKSIGRMLNIMDSYYSNMKVDMGILEKKNYEEEDSKLDEVLRTLRPNTTANNFKEFLSRQDNINKSTYWKNVARKLDDNQQSQQQIYMNKRNITQDSKKNQQIQSLMNALDVSSLGQKVLTSQINTIHNRKVLIYLVRLKDHYFNTVVPMEVNNNQTTKDNENKDLISKQSQ</sequence>